<keyword evidence="2" id="KW-0378">Hydrolase</keyword>
<reference evidence="3" key="1">
    <citation type="submission" date="2015-09" db="EMBL/GenBank/DDBJ databases">
        <authorList>
            <person name="Graham D.E."/>
            <person name="Mahan K.M."/>
            <person name="Klingeman D.M."/>
            <person name="Fida T."/>
            <person name="Giannone R.J."/>
            <person name="Hettich R.L."/>
            <person name="Parry R.J."/>
            <person name="Spain J.C."/>
        </authorList>
    </citation>
    <scope>NUCLEOTIDE SEQUENCE [LARGE SCALE GENOMIC DNA]</scope>
    <source>
        <strain evidence="3">JCM 4701</strain>
    </source>
</reference>
<evidence type="ECO:0000313" key="3">
    <source>
        <dbReference type="Proteomes" id="UP000236047"/>
    </source>
</evidence>
<proteinExistence type="predicted"/>
<comment type="caution">
    <text evidence="2">The sequence shown here is derived from an EMBL/GenBank/DDBJ whole genome shotgun (WGS) entry which is preliminary data.</text>
</comment>
<dbReference type="RefSeq" id="WP_073447075.1">
    <property type="nucleotide sequence ID" value="NZ_LJSN01000002.1"/>
</dbReference>
<dbReference type="PANTHER" id="PTHR43798">
    <property type="entry name" value="MONOACYLGLYCEROL LIPASE"/>
    <property type="match status" value="1"/>
</dbReference>
<sequence length="251" mass="27661">MTISHRAIGSGAHKVLVLHDWFGTSAAWGPFLDHLDPKEFAYAFLDYRGYGDRRDVDGRFTLAEIATDALNLADQLGWDTFSVVGHSMGGKAAQRILVEAPRRVRKLVGVAPVPASAYVLEGDAYDLFHGAAQNPPNRRAILDLVTGHRACDRWLDAMTARSVDVSRPEAVAAYLTDWTTQDFAAKVAGNTLPVKVFIGEHDLALNAEAMRRTWLTHYPQAELETLPNSGHYPMYELPVAFATALEAFLRA</sequence>
<dbReference type="Pfam" id="PF12697">
    <property type="entry name" value="Abhydrolase_6"/>
    <property type="match status" value="1"/>
</dbReference>
<name>A0A2N8PGA5_STRNR</name>
<dbReference type="AlphaFoldDB" id="A0A2N8PGA5"/>
<feature type="domain" description="AB hydrolase-1" evidence="1">
    <location>
        <begin position="15"/>
        <end position="243"/>
    </location>
</feature>
<gene>
    <name evidence="2" type="ORF">AOB60_03220</name>
</gene>
<dbReference type="GO" id="GO:0016787">
    <property type="term" value="F:hydrolase activity"/>
    <property type="evidence" value="ECO:0007669"/>
    <property type="project" value="UniProtKB-KW"/>
</dbReference>
<evidence type="ECO:0000313" key="2">
    <source>
        <dbReference type="EMBL" id="PNE40058.1"/>
    </source>
</evidence>
<protein>
    <submittedName>
        <fullName evidence="2">Alpha/beta hydrolase</fullName>
    </submittedName>
</protein>
<dbReference type="SUPFAM" id="SSF53474">
    <property type="entry name" value="alpha/beta-Hydrolases"/>
    <property type="match status" value="1"/>
</dbReference>
<dbReference type="EMBL" id="LJSN01000002">
    <property type="protein sequence ID" value="PNE40058.1"/>
    <property type="molecule type" value="Genomic_DNA"/>
</dbReference>
<keyword evidence="3" id="KW-1185">Reference proteome</keyword>
<accession>A0A2N8PGA5</accession>
<dbReference type="Proteomes" id="UP000236047">
    <property type="component" value="Unassembled WGS sequence"/>
</dbReference>
<dbReference type="InterPro" id="IPR050266">
    <property type="entry name" value="AB_hydrolase_sf"/>
</dbReference>
<dbReference type="InterPro" id="IPR000073">
    <property type="entry name" value="AB_hydrolase_1"/>
</dbReference>
<organism evidence="2 3">
    <name type="scientific">Streptomyces noursei</name>
    <name type="common">Streptomyces albulus</name>
    <dbReference type="NCBI Taxonomy" id="1971"/>
    <lineage>
        <taxon>Bacteria</taxon>
        <taxon>Bacillati</taxon>
        <taxon>Actinomycetota</taxon>
        <taxon>Actinomycetes</taxon>
        <taxon>Kitasatosporales</taxon>
        <taxon>Streptomycetaceae</taxon>
        <taxon>Streptomyces</taxon>
    </lineage>
</organism>
<dbReference type="InterPro" id="IPR029058">
    <property type="entry name" value="AB_hydrolase_fold"/>
</dbReference>
<dbReference type="Gene3D" id="3.40.50.1820">
    <property type="entry name" value="alpha/beta hydrolase"/>
    <property type="match status" value="1"/>
</dbReference>
<evidence type="ECO:0000259" key="1">
    <source>
        <dbReference type="Pfam" id="PF12697"/>
    </source>
</evidence>